<dbReference type="GO" id="GO:0032259">
    <property type="term" value="P:methylation"/>
    <property type="evidence" value="ECO:0007669"/>
    <property type="project" value="UniProtKB-KW"/>
</dbReference>
<organism evidence="4 5">
    <name type="scientific">Schizothecium vesticola</name>
    <dbReference type="NCBI Taxonomy" id="314040"/>
    <lineage>
        <taxon>Eukaryota</taxon>
        <taxon>Fungi</taxon>
        <taxon>Dikarya</taxon>
        <taxon>Ascomycota</taxon>
        <taxon>Pezizomycotina</taxon>
        <taxon>Sordariomycetes</taxon>
        <taxon>Sordariomycetidae</taxon>
        <taxon>Sordariales</taxon>
        <taxon>Schizotheciaceae</taxon>
        <taxon>Schizothecium</taxon>
    </lineage>
</organism>
<dbReference type="GO" id="GO:0008276">
    <property type="term" value="F:protein methyltransferase activity"/>
    <property type="evidence" value="ECO:0007669"/>
    <property type="project" value="InterPro"/>
</dbReference>
<dbReference type="EMBL" id="JAUKUD010000002">
    <property type="protein sequence ID" value="KAK0752181.1"/>
    <property type="molecule type" value="Genomic_DNA"/>
</dbReference>
<keyword evidence="3" id="KW-0949">S-adenosyl-L-methionine</keyword>
<evidence type="ECO:0000313" key="4">
    <source>
        <dbReference type="EMBL" id="KAK0752181.1"/>
    </source>
</evidence>
<dbReference type="PANTHER" id="PTHR18895">
    <property type="entry name" value="HEMK METHYLTRANSFERASE"/>
    <property type="match status" value="1"/>
</dbReference>
<sequence length="282" mass="30725">MPRLPPSLFWRAHQISPHAPNLLLACRDLPSTALELRWIKDHITTTPSTTTPPFLRLAHLIRLRARGLPLQYVLGTQPFGTLTIRCRRGVLIPRPETESYTLELADVLFRTPTRSLTVVDLCTGTGCIPLQLFASLRARFPSLAAHGVDVAPGAVALARENARQLGPLGAAQGVTFHRASIFSPAAGLPPFPAGEIDLLTANPPYISRGAFARSTARSVRNHEPRLALVPDGVPASVVAALGCEAFPEDVFYARILELCRGWRPKRVFLEVADGEQAGRVFL</sequence>
<gene>
    <name evidence="4" type="ORF">B0T18DRAFT_444505</name>
</gene>
<protein>
    <submittedName>
        <fullName evidence="4">S-adenosyl-L-methionine-dependent methyltransferase</fullName>
    </submittedName>
</protein>
<keyword evidence="1 4" id="KW-0489">Methyltransferase</keyword>
<dbReference type="NCBIfam" id="TIGR00536">
    <property type="entry name" value="hemK_fam"/>
    <property type="match status" value="1"/>
</dbReference>
<evidence type="ECO:0000313" key="5">
    <source>
        <dbReference type="Proteomes" id="UP001172155"/>
    </source>
</evidence>
<reference evidence="4" key="1">
    <citation type="submission" date="2023-06" db="EMBL/GenBank/DDBJ databases">
        <title>Genome-scale phylogeny and comparative genomics of the fungal order Sordariales.</title>
        <authorList>
            <consortium name="Lawrence Berkeley National Laboratory"/>
            <person name="Hensen N."/>
            <person name="Bonometti L."/>
            <person name="Westerberg I."/>
            <person name="Brannstrom I.O."/>
            <person name="Guillou S."/>
            <person name="Cros-Aarteil S."/>
            <person name="Calhoun S."/>
            <person name="Haridas S."/>
            <person name="Kuo A."/>
            <person name="Mondo S."/>
            <person name="Pangilinan J."/>
            <person name="Riley R."/>
            <person name="LaButti K."/>
            <person name="Andreopoulos B."/>
            <person name="Lipzen A."/>
            <person name="Chen C."/>
            <person name="Yanf M."/>
            <person name="Daum C."/>
            <person name="Ng V."/>
            <person name="Clum A."/>
            <person name="Steindorff A."/>
            <person name="Ohm R."/>
            <person name="Martin F."/>
            <person name="Silar P."/>
            <person name="Natvig D."/>
            <person name="Lalanne C."/>
            <person name="Gautier V."/>
            <person name="Ament-velasquez S.L."/>
            <person name="Kruys A."/>
            <person name="Hutchinson M.I."/>
            <person name="Powell A.J."/>
            <person name="Barry K."/>
            <person name="Miller A.N."/>
            <person name="Grigoriev I.V."/>
            <person name="Debuchy R."/>
            <person name="Gladieux P."/>
            <person name="Thoren M.H."/>
            <person name="Johannesson H."/>
        </authorList>
    </citation>
    <scope>NUCLEOTIDE SEQUENCE</scope>
    <source>
        <strain evidence="4">SMH3187-1</strain>
    </source>
</reference>
<dbReference type="SUPFAM" id="SSF53335">
    <property type="entry name" value="S-adenosyl-L-methionine-dependent methyltransferases"/>
    <property type="match status" value="1"/>
</dbReference>
<keyword evidence="2" id="KW-0808">Transferase</keyword>
<dbReference type="PROSITE" id="PS51257">
    <property type="entry name" value="PROKAR_LIPOPROTEIN"/>
    <property type="match status" value="1"/>
</dbReference>
<dbReference type="InterPro" id="IPR004556">
    <property type="entry name" value="HemK-like"/>
</dbReference>
<dbReference type="CDD" id="cd02440">
    <property type="entry name" value="AdoMet_MTases"/>
    <property type="match status" value="1"/>
</dbReference>
<dbReference type="PANTHER" id="PTHR18895:SF74">
    <property type="entry name" value="MTRF1L RELEASE FACTOR GLUTAMINE METHYLTRANSFERASE"/>
    <property type="match status" value="1"/>
</dbReference>
<dbReference type="InterPro" id="IPR029063">
    <property type="entry name" value="SAM-dependent_MTases_sf"/>
</dbReference>
<accession>A0AA40F7G7</accession>
<evidence type="ECO:0000256" key="3">
    <source>
        <dbReference type="ARBA" id="ARBA00022691"/>
    </source>
</evidence>
<keyword evidence="5" id="KW-1185">Reference proteome</keyword>
<proteinExistence type="predicted"/>
<evidence type="ECO:0000256" key="1">
    <source>
        <dbReference type="ARBA" id="ARBA00022603"/>
    </source>
</evidence>
<dbReference type="GO" id="GO:0005739">
    <property type="term" value="C:mitochondrion"/>
    <property type="evidence" value="ECO:0007669"/>
    <property type="project" value="TreeGrafter"/>
</dbReference>
<evidence type="ECO:0000256" key="2">
    <source>
        <dbReference type="ARBA" id="ARBA00022679"/>
    </source>
</evidence>
<dbReference type="Gene3D" id="3.40.50.150">
    <property type="entry name" value="Vaccinia Virus protein VP39"/>
    <property type="match status" value="1"/>
</dbReference>
<name>A0AA40F7G7_9PEZI</name>
<dbReference type="AlphaFoldDB" id="A0AA40F7G7"/>
<dbReference type="InterPro" id="IPR050320">
    <property type="entry name" value="N5-glutamine_MTase"/>
</dbReference>
<dbReference type="Proteomes" id="UP001172155">
    <property type="component" value="Unassembled WGS sequence"/>
</dbReference>
<comment type="caution">
    <text evidence="4">The sequence shown here is derived from an EMBL/GenBank/DDBJ whole genome shotgun (WGS) entry which is preliminary data.</text>
</comment>